<reference evidence="2" key="1">
    <citation type="submission" date="2018-07" db="EMBL/GenBank/DDBJ databases">
        <authorList>
            <consortium name="PulseNet: The National Subtyping Network for Foodborne Disease Surveillance"/>
            <person name="Tarr C.L."/>
            <person name="Trees E."/>
            <person name="Katz L.S."/>
            <person name="Carleton-Romer H.A."/>
            <person name="Stroika S."/>
            <person name="Kucerova Z."/>
            <person name="Roache K.F."/>
            <person name="Sabol A.L."/>
            <person name="Besser J."/>
            <person name="Gerner-Smidt P."/>
        </authorList>
    </citation>
    <scope>NUCLEOTIDE SEQUENCE</scope>
    <source>
        <strain evidence="2">PNUSAS029331</strain>
    </source>
</reference>
<dbReference type="AlphaFoldDB" id="A0A5V5HM36"/>
<sequence length="95" mass="10845">MFGIILSALNSMLGFILRGVVVKFVIMAVCYFVVSELFGYITYLLPKNTDIVDLYNMLPDSMIFFSNLFLLPYGLKIAFSAMFTRFIIRRIPLVG</sequence>
<protein>
    <submittedName>
        <fullName evidence="2">DUF2523 domain-containing protein</fullName>
    </submittedName>
</protein>
<accession>A0A5V5HM36</accession>
<comment type="caution">
    <text evidence="2">The sequence shown here is derived from an EMBL/GenBank/DDBJ whole genome shotgun (WGS) entry which is preliminary data.</text>
</comment>
<evidence type="ECO:0000256" key="1">
    <source>
        <dbReference type="SAM" id="Phobius"/>
    </source>
</evidence>
<dbReference type="EMBL" id="AAHCDH010000032">
    <property type="protein sequence ID" value="EBU4654747.1"/>
    <property type="molecule type" value="Genomic_DNA"/>
</dbReference>
<proteinExistence type="predicted"/>
<keyword evidence="1" id="KW-0472">Membrane</keyword>
<feature type="transmembrane region" description="Helical" evidence="1">
    <location>
        <begin position="63"/>
        <end position="88"/>
    </location>
</feature>
<feature type="transmembrane region" description="Helical" evidence="1">
    <location>
        <begin position="20"/>
        <end position="43"/>
    </location>
</feature>
<dbReference type="Pfam" id="PF10734">
    <property type="entry name" value="DUF2523"/>
    <property type="match status" value="1"/>
</dbReference>
<organism evidence="2">
    <name type="scientific">Salmonella enterica</name>
    <name type="common">Salmonella choleraesuis</name>
    <dbReference type="NCBI Taxonomy" id="28901"/>
    <lineage>
        <taxon>Bacteria</taxon>
        <taxon>Pseudomonadati</taxon>
        <taxon>Pseudomonadota</taxon>
        <taxon>Gammaproteobacteria</taxon>
        <taxon>Enterobacterales</taxon>
        <taxon>Enterobacteriaceae</taxon>
        <taxon>Salmonella</taxon>
    </lineage>
</organism>
<gene>
    <name evidence="2" type="ORF">CWV14_24345</name>
</gene>
<keyword evidence="1" id="KW-0812">Transmembrane</keyword>
<keyword evidence="1" id="KW-1133">Transmembrane helix</keyword>
<name>A0A5V5HM36_SALER</name>
<dbReference type="InterPro" id="IPR019670">
    <property type="entry name" value="DUF2523"/>
</dbReference>
<evidence type="ECO:0000313" key="2">
    <source>
        <dbReference type="EMBL" id="EBU4654747.1"/>
    </source>
</evidence>